<dbReference type="Proteomes" id="UP000001449">
    <property type="component" value="Chromosome 9"/>
</dbReference>
<dbReference type="KEGG" id="tps:THAPSDRAFT_8182"/>
<feature type="compositionally biased region" description="Low complexity" evidence="1">
    <location>
        <begin position="275"/>
        <end position="295"/>
    </location>
</feature>
<dbReference type="RefSeq" id="XP_002292535.1">
    <property type="nucleotide sequence ID" value="XM_002292499.1"/>
</dbReference>
<name>B8C8M5_THAPS</name>
<evidence type="ECO:0000313" key="2">
    <source>
        <dbReference type="EMBL" id="EED86113.1"/>
    </source>
</evidence>
<reference evidence="3 4" key="3">
    <citation type="submission" date="2008-09" db="EMBL/GenBank/DDBJ databases">
        <authorList>
            <consortium name="Diatom Consortium"/>
            <person name="Grigoriev I."/>
            <person name="Grimwood J."/>
            <person name="Kuo A."/>
            <person name="Otillar R.P."/>
            <person name="Salamov A."/>
            <person name="Detter J.C."/>
            <person name="Schmutz J."/>
            <person name="Lindquist E."/>
            <person name="Shapiro H."/>
            <person name="Lucas S."/>
            <person name="Glavina del Rio T."/>
            <person name="Bruce D."/>
            <person name="Pitluck S."/>
            <person name="Rokhsar D."/>
            <person name="Armbrust V."/>
        </authorList>
    </citation>
    <scope>GENOME REANNOTATION</scope>
    <source>
        <strain evidence="3">CCMP1335</strain>
    </source>
</reference>
<feature type="compositionally biased region" description="Basic and acidic residues" evidence="1">
    <location>
        <begin position="199"/>
        <end position="229"/>
    </location>
</feature>
<evidence type="ECO:0000256" key="1">
    <source>
        <dbReference type="SAM" id="MobiDB-lite"/>
    </source>
</evidence>
<sequence>MRPLTATTDTRATPAYHGAKYDVACCLNHSDVRLCSICKPTADSSKHRYNYVRKETNLTESSSSDSLGHDEDEGIIDAGCDDDNFKRRHSVLQEECRPQRIQKKKISPKNKTSKSSTKVRTTEEKTVDALNPDHDFDVSIKPANDATATKQGRKFLLNSRTDEELKAARANVDYARVNSTIRVYEQIHRRYGNGNARCTGDRGGERKQHRKSNEEKKSLSRGITAKESKASSSAKLVRKESSTTLSNNIRTNKQSTRQMTKPSNTSKAKNEKKIASTSPSAAAADVSSSKVKVSSKPNIKSTKRYDLPFNSTTGTCNVHQDVHLAVKNPRGGWRMVLDFCPKCTA</sequence>
<dbReference type="EMBL" id="CM000645">
    <property type="protein sequence ID" value="EED90510.1"/>
    <property type="molecule type" value="Genomic_DNA"/>
</dbReference>
<evidence type="ECO:0000313" key="3">
    <source>
        <dbReference type="EMBL" id="EED90510.1"/>
    </source>
</evidence>
<feature type="compositionally biased region" description="Basic residues" evidence="1">
    <location>
        <begin position="100"/>
        <end position="112"/>
    </location>
</feature>
<gene>
    <name evidence="3" type="ORF">THAPSDRAFT_8182</name>
    <name evidence="2" type="ORF">THAPSDRAFT_bd1079</name>
</gene>
<reference evidence="3 4" key="2">
    <citation type="journal article" date="2008" name="Nature">
        <title>The Phaeodactylum genome reveals the evolutionary history of diatom genomes.</title>
        <authorList>
            <person name="Bowler C."/>
            <person name="Allen A.E."/>
            <person name="Badger J.H."/>
            <person name="Grimwood J."/>
            <person name="Jabbari K."/>
            <person name="Kuo A."/>
            <person name="Maheswari U."/>
            <person name="Martens C."/>
            <person name="Maumus F."/>
            <person name="Otillar R.P."/>
            <person name="Rayko E."/>
            <person name="Salamov A."/>
            <person name="Vandepoele K."/>
            <person name="Beszteri B."/>
            <person name="Gruber A."/>
            <person name="Heijde M."/>
            <person name="Katinka M."/>
            <person name="Mock T."/>
            <person name="Valentin K."/>
            <person name="Verret F."/>
            <person name="Berges J.A."/>
            <person name="Brownlee C."/>
            <person name="Cadoret J.P."/>
            <person name="Chiovitti A."/>
            <person name="Choi C.J."/>
            <person name="Coesel S."/>
            <person name="De Martino A."/>
            <person name="Detter J.C."/>
            <person name="Durkin C."/>
            <person name="Falciatore A."/>
            <person name="Fournet J."/>
            <person name="Haruta M."/>
            <person name="Huysman M.J."/>
            <person name="Jenkins B.D."/>
            <person name="Jiroutova K."/>
            <person name="Jorgensen R.E."/>
            <person name="Joubert Y."/>
            <person name="Kaplan A."/>
            <person name="Kroger N."/>
            <person name="Kroth P.G."/>
            <person name="La Roche J."/>
            <person name="Lindquist E."/>
            <person name="Lommer M."/>
            <person name="Martin-Jezequel V."/>
            <person name="Lopez P.J."/>
            <person name="Lucas S."/>
            <person name="Mangogna M."/>
            <person name="McGinnis K."/>
            <person name="Medlin L.K."/>
            <person name="Montsant A."/>
            <person name="Oudot-Le Secq M.P."/>
            <person name="Napoli C."/>
            <person name="Obornik M."/>
            <person name="Parker M.S."/>
            <person name="Petit J.L."/>
            <person name="Porcel B.M."/>
            <person name="Poulsen N."/>
            <person name="Robison M."/>
            <person name="Rychlewski L."/>
            <person name="Rynearson T.A."/>
            <person name="Schmutz J."/>
            <person name="Shapiro H."/>
            <person name="Siaut M."/>
            <person name="Stanley M."/>
            <person name="Sussman M.R."/>
            <person name="Taylor A.R."/>
            <person name="Vardi A."/>
            <person name="von Dassow P."/>
            <person name="Vyverman W."/>
            <person name="Willis A."/>
            <person name="Wyrwicz L.S."/>
            <person name="Rokhsar D.S."/>
            <person name="Weissenbach J."/>
            <person name="Armbrust E.V."/>
            <person name="Green B.R."/>
            <person name="Van de Peer Y."/>
            <person name="Grigoriev I.V."/>
        </authorList>
    </citation>
    <scope>NUCLEOTIDE SEQUENCE [LARGE SCALE GENOMIC DNA]</scope>
    <source>
        <strain evidence="3">CCMP1335</strain>
    </source>
</reference>
<feature type="compositionally biased region" description="Polar residues" evidence="1">
    <location>
        <begin position="242"/>
        <end position="267"/>
    </location>
</feature>
<dbReference type="GeneID" id="7450989"/>
<reference evidence="3 4" key="1">
    <citation type="journal article" date="2004" name="Science">
        <title>The genome of the diatom Thalassiosira pseudonana: ecology, evolution, and metabolism.</title>
        <authorList>
            <person name="Armbrust E.V."/>
            <person name="Berges J.A."/>
            <person name="Bowler C."/>
            <person name="Green B.R."/>
            <person name="Martinez D."/>
            <person name="Putnam N.H."/>
            <person name="Zhou S."/>
            <person name="Allen A.E."/>
            <person name="Apt K.E."/>
            <person name="Bechner M."/>
            <person name="Brzezinski M.A."/>
            <person name="Chaal B.K."/>
            <person name="Chiovitti A."/>
            <person name="Davis A.K."/>
            <person name="Demarest M.S."/>
            <person name="Detter J.C."/>
            <person name="Glavina T."/>
            <person name="Goodstein D."/>
            <person name="Hadi M.Z."/>
            <person name="Hellsten U."/>
            <person name="Hildebrand M."/>
            <person name="Jenkins B.D."/>
            <person name="Jurka J."/>
            <person name="Kapitonov V.V."/>
            <person name="Kroger N."/>
            <person name="Lau W.W."/>
            <person name="Lane T.W."/>
            <person name="Larimer F.W."/>
            <person name="Lippmeier J.C."/>
            <person name="Lucas S."/>
            <person name="Medina M."/>
            <person name="Montsant A."/>
            <person name="Obornik M."/>
            <person name="Parker M.S."/>
            <person name="Palenik B."/>
            <person name="Pazour G.J."/>
            <person name="Richardson P.M."/>
            <person name="Rynearson T.A."/>
            <person name="Saito M.A."/>
            <person name="Schwartz D.C."/>
            <person name="Thamatrakoln K."/>
            <person name="Valentin K."/>
            <person name="Vardi A."/>
            <person name="Wilkerson F.P."/>
            <person name="Rokhsar D.S."/>
        </authorList>
    </citation>
    <scope>NUCLEOTIDE SEQUENCE [LARGE SCALE GENOMIC DNA]</scope>
    <source>
        <strain evidence="3">CCMP1335</strain>
    </source>
</reference>
<dbReference type="RefSeq" id="XP_002297591.1">
    <property type="nucleotide sequence ID" value="XM_002297555.1"/>
</dbReference>
<organism evidence="3 4">
    <name type="scientific">Thalassiosira pseudonana</name>
    <name type="common">Marine diatom</name>
    <name type="synonym">Cyclotella nana</name>
    <dbReference type="NCBI Taxonomy" id="35128"/>
    <lineage>
        <taxon>Eukaryota</taxon>
        <taxon>Sar</taxon>
        <taxon>Stramenopiles</taxon>
        <taxon>Ochrophyta</taxon>
        <taxon>Bacillariophyta</taxon>
        <taxon>Coscinodiscophyceae</taxon>
        <taxon>Thalassiosirophycidae</taxon>
        <taxon>Thalassiosirales</taxon>
        <taxon>Thalassiosiraceae</taxon>
        <taxon>Thalassiosira</taxon>
    </lineage>
</organism>
<dbReference type="GeneID" id="7453236"/>
<protein>
    <submittedName>
        <fullName evidence="3">Uncharacterized protein</fullName>
    </submittedName>
</protein>
<proteinExistence type="predicted"/>
<dbReference type="PaxDb" id="35128-Thaps8182"/>
<feature type="region of interest" description="Disordered" evidence="1">
    <location>
        <begin position="193"/>
        <end position="295"/>
    </location>
</feature>
<dbReference type="AlphaFoldDB" id="B8C8M5"/>
<evidence type="ECO:0000313" key="4">
    <source>
        <dbReference type="Proteomes" id="UP000001449"/>
    </source>
</evidence>
<dbReference type="EMBL" id="DS999454">
    <property type="protein sequence ID" value="EED86113.1"/>
    <property type="molecule type" value="Genomic_DNA"/>
</dbReference>
<feature type="region of interest" description="Disordered" evidence="1">
    <location>
        <begin position="94"/>
        <end position="127"/>
    </location>
</feature>
<accession>B8C8M5</accession>
<dbReference type="KEGG" id="tps:THAPSDRAFT_bd1079"/>
<keyword evidence="4" id="KW-1185">Reference proteome</keyword>
<dbReference type="HOGENOM" id="CLU_870137_0_0_1"/>